<dbReference type="InterPro" id="IPR050416">
    <property type="entry name" value="FAD-linked_Oxidoreductase"/>
</dbReference>
<reference evidence="8" key="1">
    <citation type="submission" date="2023-06" db="EMBL/GenBank/DDBJ databases">
        <title>Genome-scale phylogeny and comparative genomics of the fungal order Sordariales.</title>
        <authorList>
            <consortium name="Lawrence Berkeley National Laboratory"/>
            <person name="Hensen N."/>
            <person name="Bonometti L."/>
            <person name="Westerberg I."/>
            <person name="Brannstrom I.O."/>
            <person name="Guillou S."/>
            <person name="Cros-Aarteil S."/>
            <person name="Calhoun S."/>
            <person name="Haridas S."/>
            <person name="Kuo A."/>
            <person name="Mondo S."/>
            <person name="Pangilinan J."/>
            <person name="Riley R."/>
            <person name="LaButti K."/>
            <person name="Andreopoulos B."/>
            <person name="Lipzen A."/>
            <person name="Chen C."/>
            <person name="Yanf M."/>
            <person name="Daum C."/>
            <person name="Ng V."/>
            <person name="Clum A."/>
            <person name="Steindorff A."/>
            <person name="Ohm R."/>
            <person name="Martin F."/>
            <person name="Silar P."/>
            <person name="Natvig D."/>
            <person name="Lalanne C."/>
            <person name="Gautier V."/>
            <person name="Ament-velasquez S.L."/>
            <person name="Kruys A."/>
            <person name="Hutchinson M.I."/>
            <person name="Powell A.J."/>
            <person name="Barry K."/>
            <person name="Miller A.N."/>
            <person name="Grigoriev I.V."/>
            <person name="Debuchy R."/>
            <person name="Gladieux P."/>
            <person name="Thoren M.H."/>
            <person name="Johannesson H."/>
        </authorList>
    </citation>
    <scope>NUCLEOTIDE SEQUENCE</scope>
    <source>
        <strain evidence="8">SMH3391-2</strain>
    </source>
</reference>
<keyword evidence="5" id="KW-0560">Oxidoreductase</keyword>
<evidence type="ECO:0000313" key="9">
    <source>
        <dbReference type="Proteomes" id="UP001174934"/>
    </source>
</evidence>
<comment type="cofactor">
    <cofactor evidence="1">
        <name>FAD</name>
        <dbReference type="ChEBI" id="CHEBI:57692"/>
    </cofactor>
</comment>
<comment type="similarity">
    <text evidence="2">Belongs to the oxygen-dependent FAD-linked oxidoreductase family.</text>
</comment>
<dbReference type="InterPro" id="IPR016169">
    <property type="entry name" value="FAD-bd_PCMH_sub2"/>
</dbReference>
<dbReference type="PROSITE" id="PS51387">
    <property type="entry name" value="FAD_PCMH"/>
    <property type="match status" value="1"/>
</dbReference>
<name>A0AA39X0L3_9PEZI</name>
<dbReference type="PANTHER" id="PTHR42973:SF9">
    <property type="entry name" value="FAD-BINDING PCMH-TYPE DOMAIN-CONTAINING PROTEIN-RELATED"/>
    <property type="match status" value="1"/>
</dbReference>
<feature type="chain" id="PRO_5041234242" description="FAD-binding PCMH-type domain-containing protein" evidence="6">
    <location>
        <begin position="22"/>
        <end position="417"/>
    </location>
</feature>
<dbReference type="Gene3D" id="3.30.465.10">
    <property type="match status" value="1"/>
</dbReference>
<dbReference type="SUPFAM" id="SSF56176">
    <property type="entry name" value="FAD-binding/transporter-associated domain-like"/>
    <property type="match status" value="1"/>
</dbReference>
<evidence type="ECO:0000256" key="1">
    <source>
        <dbReference type="ARBA" id="ARBA00001974"/>
    </source>
</evidence>
<evidence type="ECO:0000256" key="5">
    <source>
        <dbReference type="ARBA" id="ARBA00023002"/>
    </source>
</evidence>
<gene>
    <name evidence="8" type="ORF">B0T17DRAFT_260752</name>
</gene>
<dbReference type="PROSITE" id="PS51257">
    <property type="entry name" value="PROKAR_LIPOPROTEIN"/>
    <property type="match status" value="1"/>
</dbReference>
<proteinExistence type="inferred from homology"/>
<dbReference type="InterPro" id="IPR036318">
    <property type="entry name" value="FAD-bd_PCMH-like_sf"/>
</dbReference>
<evidence type="ECO:0000256" key="2">
    <source>
        <dbReference type="ARBA" id="ARBA00005466"/>
    </source>
</evidence>
<comment type="caution">
    <text evidence="8">The sequence shown here is derived from an EMBL/GenBank/DDBJ whole genome shotgun (WGS) entry which is preliminary data.</text>
</comment>
<dbReference type="GO" id="GO:0071949">
    <property type="term" value="F:FAD binding"/>
    <property type="evidence" value="ECO:0007669"/>
    <property type="project" value="InterPro"/>
</dbReference>
<feature type="domain" description="FAD-binding PCMH-type" evidence="7">
    <location>
        <begin position="59"/>
        <end position="229"/>
    </location>
</feature>
<evidence type="ECO:0000256" key="6">
    <source>
        <dbReference type="SAM" id="SignalP"/>
    </source>
</evidence>
<keyword evidence="9" id="KW-1185">Reference proteome</keyword>
<feature type="signal peptide" evidence="6">
    <location>
        <begin position="1"/>
        <end position="21"/>
    </location>
</feature>
<evidence type="ECO:0000259" key="7">
    <source>
        <dbReference type="PROSITE" id="PS51387"/>
    </source>
</evidence>
<organism evidence="8 9">
    <name type="scientific">Bombardia bombarda</name>
    <dbReference type="NCBI Taxonomy" id="252184"/>
    <lineage>
        <taxon>Eukaryota</taxon>
        <taxon>Fungi</taxon>
        <taxon>Dikarya</taxon>
        <taxon>Ascomycota</taxon>
        <taxon>Pezizomycotina</taxon>
        <taxon>Sordariomycetes</taxon>
        <taxon>Sordariomycetidae</taxon>
        <taxon>Sordariales</taxon>
        <taxon>Lasiosphaeriaceae</taxon>
        <taxon>Bombardia</taxon>
    </lineage>
</organism>
<dbReference type="Pfam" id="PF01565">
    <property type="entry name" value="FAD_binding_4"/>
    <property type="match status" value="1"/>
</dbReference>
<dbReference type="PANTHER" id="PTHR42973">
    <property type="entry name" value="BINDING OXIDOREDUCTASE, PUTATIVE (AFU_ORTHOLOGUE AFUA_1G17690)-RELATED"/>
    <property type="match status" value="1"/>
</dbReference>
<keyword evidence="6" id="KW-0732">Signal</keyword>
<dbReference type="InterPro" id="IPR016166">
    <property type="entry name" value="FAD-bd_PCMH"/>
</dbReference>
<keyword evidence="4" id="KW-0274">FAD</keyword>
<dbReference type="InterPro" id="IPR006094">
    <property type="entry name" value="Oxid_FAD_bind_N"/>
</dbReference>
<accession>A0AA39X0L3</accession>
<evidence type="ECO:0000313" key="8">
    <source>
        <dbReference type="EMBL" id="KAK0625079.1"/>
    </source>
</evidence>
<keyword evidence="3" id="KW-0285">Flavoprotein</keyword>
<evidence type="ECO:0000256" key="3">
    <source>
        <dbReference type="ARBA" id="ARBA00022630"/>
    </source>
</evidence>
<dbReference type="AlphaFoldDB" id="A0AA39X0L3"/>
<dbReference type="EMBL" id="JAULSR010000003">
    <property type="protein sequence ID" value="KAK0625079.1"/>
    <property type="molecule type" value="Genomic_DNA"/>
</dbReference>
<sequence>MQWPKASTLVVAALWALGASCLPSTIDPRLLAARCSNTTKIYLQGSSQFNETSERWSVLGAPKVNLVVVPGTENDVAEIVRLADRYNVPFLAYNGVHGSITTLDKMDYGIEIYLGQLSGVEIASDGKTATISGGTNSKVVTDTLWAAGKQTVTGTCECVSYLGPALGGGHGWLQGRHGLIADQFLSMNVVLANGTLATIDAQSDLWWAMKGAGHNFGIVTSVTVKIYPLEQTNWAIETLMFTGDKVEAVYQAANDHLLKNGTQPADLHNWSYWFNLPDVDPNGPVIAMYIIQEGVTAVSPAYTQPFRALGPFSTTPQSGTYRDLAGWVGISLASPPCQKAGLANPRFPIYLARYNTTAQRQVYDLFASATTAPSSPFLDSLFMFEGYSTLGVAAVDAASSAFAYRGIGCWWRRCCRM</sequence>
<protein>
    <recommendedName>
        <fullName evidence="7">FAD-binding PCMH-type domain-containing protein</fullName>
    </recommendedName>
</protein>
<evidence type="ECO:0000256" key="4">
    <source>
        <dbReference type="ARBA" id="ARBA00022827"/>
    </source>
</evidence>
<dbReference type="GO" id="GO:0016491">
    <property type="term" value="F:oxidoreductase activity"/>
    <property type="evidence" value="ECO:0007669"/>
    <property type="project" value="UniProtKB-KW"/>
</dbReference>
<dbReference type="Proteomes" id="UP001174934">
    <property type="component" value="Unassembled WGS sequence"/>
</dbReference>